<reference evidence="2 3" key="1">
    <citation type="submission" date="2019-06" db="EMBL/GenBank/DDBJ databases">
        <title>Sequencing the genomes of 1000 actinobacteria strains.</title>
        <authorList>
            <person name="Klenk H.-P."/>
        </authorList>
    </citation>
    <scope>NUCLEOTIDE SEQUENCE [LARGE SCALE GENOMIC DNA]</scope>
    <source>
        <strain evidence="2 3">DSM 43866</strain>
    </source>
</reference>
<dbReference type="AlphaFoldDB" id="A0A561WJ68"/>
<dbReference type="PANTHER" id="PTHR10151">
    <property type="entry name" value="ECTONUCLEOTIDE PYROPHOSPHATASE/PHOSPHODIESTERASE"/>
    <property type="match status" value="1"/>
</dbReference>
<dbReference type="PANTHER" id="PTHR10151:SF120">
    <property type="entry name" value="BIS(5'-ADENOSYL)-TRIPHOSPHATASE"/>
    <property type="match status" value="1"/>
</dbReference>
<evidence type="ECO:0000256" key="1">
    <source>
        <dbReference type="SAM" id="MobiDB-lite"/>
    </source>
</evidence>
<gene>
    <name evidence="2" type="ORF">FHX34_102411</name>
</gene>
<dbReference type="Gene3D" id="3.40.720.10">
    <property type="entry name" value="Alkaline Phosphatase, subunit A"/>
    <property type="match status" value="1"/>
</dbReference>
<dbReference type="GO" id="GO:0016787">
    <property type="term" value="F:hydrolase activity"/>
    <property type="evidence" value="ECO:0007669"/>
    <property type="project" value="UniProtKB-ARBA"/>
</dbReference>
<dbReference type="InterPro" id="IPR002591">
    <property type="entry name" value="Phosphodiest/P_Trfase"/>
</dbReference>
<protein>
    <submittedName>
        <fullName evidence="2">Type I phosphodiesterase/nucleotide pyrophosphatase</fullName>
    </submittedName>
</protein>
<dbReference type="InterPro" id="IPR017850">
    <property type="entry name" value="Alkaline_phosphatase_core_sf"/>
</dbReference>
<proteinExistence type="predicted"/>
<sequence length="414" mass="42564">MTASAAPEPARAAGVGGPAPGPRDVPDDGLHPDALRPVPPAYGSASLADLLPSVNAVLGVPGATDVLGLGARLDGVDRIAVLLVDGLGAYQLPLAAPHAPVLADLAAGGRGHAGTLTAAFPSTTPVSLVTLGAGVAPGAHGVLGFTVRRPDGRPLTHIAWDDDPDPRTWQPVPTRMEVAAAAGVRVTVVSRPQFEGTGLSLAANRGGVYRGAADGMAVVGRMLAALREADGPALVYGYHPDLDHFGHEDGVGSPTWRDAARGVDRMLDRLVHGLPPRSALLVVADHGQLNVPWDGRRDMAEIPELREGVVGVTGEPRVRYLYAAHGALGDVLANWRGVFGAEASVVTREEATETGWFGPVPAGHAGRIGDVVVICWGRAVSVASGWEPPNVGRLVAYHGSATAAEMTVPLLIAR</sequence>
<dbReference type="SUPFAM" id="SSF53649">
    <property type="entry name" value="Alkaline phosphatase-like"/>
    <property type="match status" value="1"/>
</dbReference>
<evidence type="ECO:0000313" key="3">
    <source>
        <dbReference type="Proteomes" id="UP000320239"/>
    </source>
</evidence>
<dbReference type="Pfam" id="PF01663">
    <property type="entry name" value="Phosphodiest"/>
    <property type="match status" value="1"/>
</dbReference>
<feature type="compositionally biased region" description="Low complexity" evidence="1">
    <location>
        <begin position="1"/>
        <end position="13"/>
    </location>
</feature>
<dbReference type="Proteomes" id="UP000320239">
    <property type="component" value="Unassembled WGS sequence"/>
</dbReference>
<feature type="region of interest" description="Disordered" evidence="1">
    <location>
        <begin position="1"/>
        <end position="37"/>
    </location>
</feature>
<name>A0A561WJ68_ACTTI</name>
<accession>A0A561WJ68</accession>
<dbReference type="RefSeq" id="WP_372443225.1">
    <property type="nucleotide sequence ID" value="NZ_BOMX01000043.1"/>
</dbReference>
<comment type="caution">
    <text evidence="2">The sequence shown here is derived from an EMBL/GenBank/DDBJ whole genome shotgun (WGS) entry which is preliminary data.</text>
</comment>
<evidence type="ECO:0000313" key="2">
    <source>
        <dbReference type="EMBL" id="TWG23860.1"/>
    </source>
</evidence>
<organism evidence="2 3">
    <name type="scientific">Actinoplanes teichomyceticus</name>
    <dbReference type="NCBI Taxonomy" id="1867"/>
    <lineage>
        <taxon>Bacteria</taxon>
        <taxon>Bacillati</taxon>
        <taxon>Actinomycetota</taxon>
        <taxon>Actinomycetes</taxon>
        <taxon>Micromonosporales</taxon>
        <taxon>Micromonosporaceae</taxon>
        <taxon>Actinoplanes</taxon>
    </lineage>
</organism>
<feature type="compositionally biased region" description="Basic and acidic residues" evidence="1">
    <location>
        <begin position="24"/>
        <end position="34"/>
    </location>
</feature>
<keyword evidence="3" id="KW-1185">Reference proteome</keyword>
<dbReference type="EMBL" id="VIWY01000002">
    <property type="protein sequence ID" value="TWG23860.1"/>
    <property type="molecule type" value="Genomic_DNA"/>
</dbReference>